<dbReference type="PANTHER" id="PTHR23236:SF116">
    <property type="entry name" value="RRM DOMAIN-CONTAINING PROTEIN"/>
    <property type="match status" value="1"/>
</dbReference>
<dbReference type="EMBL" id="QGKW02000276">
    <property type="protein sequence ID" value="KAF2606810.1"/>
    <property type="molecule type" value="Genomic_DNA"/>
</dbReference>
<dbReference type="InterPro" id="IPR012677">
    <property type="entry name" value="Nucleotide-bd_a/b_plait_sf"/>
</dbReference>
<dbReference type="InterPro" id="IPR035979">
    <property type="entry name" value="RBD_domain_sf"/>
</dbReference>
<keyword evidence="1" id="KW-0694">RNA-binding</keyword>
<evidence type="ECO:0000256" key="1">
    <source>
        <dbReference type="ARBA" id="ARBA00022884"/>
    </source>
</evidence>
<organism evidence="2 3">
    <name type="scientific">Brassica cretica</name>
    <name type="common">Mustard</name>
    <dbReference type="NCBI Taxonomy" id="69181"/>
    <lineage>
        <taxon>Eukaryota</taxon>
        <taxon>Viridiplantae</taxon>
        <taxon>Streptophyta</taxon>
        <taxon>Embryophyta</taxon>
        <taxon>Tracheophyta</taxon>
        <taxon>Spermatophyta</taxon>
        <taxon>Magnoliopsida</taxon>
        <taxon>eudicotyledons</taxon>
        <taxon>Gunneridae</taxon>
        <taxon>Pentapetalae</taxon>
        <taxon>rosids</taxon>
        <taxon>malvids</taxon>
        <taxon>Brassicales</taxon>
        <taxon>Brassicaceae</taxon>
        <taxon>Brassiceae</taxon>
        <taxon>Brassica</taxon>
    </lineage>
</organism>
<proteinExistence type="predicted"/>
<evidence type="ECO:0008006" key="4">
    <source>
        <dbReference type="Google" id="ProtNLM"/>
    </source>
</evidence>
<dbReference type="Gene3D" id="3.30.70.330">
    <property type="match status" value="3"/>
</dbReference>
<reference evidence="2" key="1">
    <citation type="submission" date="2019-12" db="EMBL/GenBank/DDBJ databases">
        <title>Genome sequencing and annotation of Brassica cretica.</title>
        <authorList>
            <person name="Studholme D.J."/>
            <person name="Sarris P.F."/>
        </authorList>
    </citation>
    <scope>NUCLEOTIDE SEQUENCE</scope>
    <source>
        <strain evidence="2">PFS-001/15</strain>
        <tissue evidence="2">Leaf</tissue>
    </source>
</reference>
<name>A0A8S9LFC5_BRACR</name>
<comment type="caution">
    <text evidence="2">The sequence shown here is derived from an EMBL/GenBank/DDBJ whole genome shotgun (WGS) entry which is preliminary data.</text>
</comment>
<dbReference type="PANTHER" id="PTHR23236">
    <property type="entry name" value="EUKARYOTIC TRANSLATION INITIATION FACTOR 4B/4H"/>
    <property type="match status" value="1"/>
</dbReference>
<dbReference type="Proteomes" id="UP000712281">
    <property type="component" value="Unassembled WGS sequence"/>
</dbReference>
<dbReference type="GO" id="GO:0008143">
    <property type="term" value="F:poly(A) binding"/>
    <property type="evidence" value="ECO:0007669"/>
    <property type="project" value="TreeGrafter"/>
</dbReference>
<protein>
    <recommendedName>
        <fullName evidence="4">RRM domain-containing protein</fullName>
    </recommendedName>
</protein>
<accession>A0A8S9LFC5</accession>
<gene>
    <name evidence="2" type="ORF">F2Q68_00046543</name>
</gene>
<sequence>MASSSTMDENASVRSTYQGFESEAAMKETLDKYGSKPRAIISVEGYDTCLPEEDIKSELTNHFNSCGEVFNVIVRKDPHTPNLDRRALVILLGDGAEEKALELNGTDIGGWNALVKVEPEEEEDEEAELYESSLADELYNDRRFWFGVTVSGYNTFLPADEVESALIKHFSSCGEITHVFVCTLDKTTNIYFYQQEGEAKALDLDGSVVRGFKIAVTGVATIFSNRPPPSGEFCYGYCDPAHMIEFAGVIHDKVAAFKKQRIWFGVTVSGYNTFLPADEVESALIKHFSSCGEITHVFVCTLDKTTNIYFYQQEGEAKALDLDGSVVRGFKIAVTGVATIFSNRPPPSGEFCYGYCDPAHMIEFAGVIHDKVAAFKKQRMSV</sequence>
<evidence type="ECO:0000313" key="2">
    <source>
        <dbReference type="EMBL" id="KAF2606810.1"/>
    </source>
</evidence>
<dbReference type="AlphaFoldDB" id="A0A8S9LFC5"/>
<dbReference type="SUPFAM" id="SSF54928">
    <property type="entry name" value="RNA-binding domain, RBD"/>
    <property type="match status" value="3"/>
</dbReference>
<evidence type="ECO:0000313" key="3">
    <source>
        <dbReference type="Proteomes" id="UP000712281"/>
    </source>
</evidence>